<evidence type="ECO:0000256" key="1">
    <source>
        <dbReference type="ARBA" id="ARBA00022723"/>
    </source>
</evidence>
<evidence type="ECO:0000313" key="5">
    <source>
        <dbReference type="Proteomes" id="UP000887578"/>
    </source>
</evidence>
<dbReference type="AlphaFoldDB" id="A0A914PIH1"/>
<reference evidence="6" key="1">
    <citation type="submission" date="2022-11" db="UniProtKB">
        <authorList>
            <consortium name="WormBaseParasite"/>
        </authorList>
    </citation>
    <scope>IDENTIFICATION</scope>
</reference>
<name>A0A914PIH1_9BILA</name>
<accession>A0A914PIH1</accession>
<dbReference type="Proteomes" id="UP000887578">
    <property type="component" value="Unplaced"/>
</dbReference>
<dbReference type="InterPro" id="IPR007588">
    <property type="entry name" value="Znf_FLYWCH"/>
</dbReference>
<evidence type="ECO:0000256" key="3">
    <source>
        <dbReference type="ARBA" id="ARBA00022833"/>
    </source>
</evidence>
<evidence type="ECO:0000313" key="6">
    <source>
        <dbReference type="WBParaSite" id="PDA_v2.g15512.t1"/>
    </source>
</evidence>
<sequence length="128" mass="14368">MDQIEIEIVKRSEGNPFLFVNQYKFYYCYSYKTNTNIHWQCKNFKKLKCKGTAITNSIESNAILISGIPKHKRTCIPNLQSNVPMPTAPTSMPYYSDPIAATTTTSVSTAATPSVSSFIDSEDPNMLK</sequence>
<evidence type="ECO:0000256" key="2">
    <source>
        <dbReference type="ARBA" id="ARBA00022771"/>
    </source>
</evidence>
<dbReference type="Pfam" id="PF04500">
    <property type="entry name" value="FLYWCH"/>
    <property type="match status" value="1"/>
</dbReference>
<dbReference type="WBParaSite" id="PDA_v2.g15512.t1">
    <property type="protein sequence ID" value="PDA_v2.g15512.t1"/>
    <property type="gene ID" value="PDA_v2.g15512"/>
</dbReference>
<feature type="domain" description="FLYWCH-type" evidence="4">
    <location>
        <begin position="9"/>
        <end position="61"/>
    </location>
</feature>
<proteinExistence type="predicted"/>
<keyword evidence="2" id="KW-0863">Zinc-finger</keyword>
<organism evidence="5 6">
    <name type="scientific">Panagrolaimus davidi</name>
    <dbReference type="NCBI Taxonomy" id="227884"/>
    <lineage>
        <taxon>Eukaryota</taxon>
        <taxon>Metazoa</taxon>
        <taxon>Ecdysozoa</taxon>
        <taxon>Nematoda</taxon>
        <taxon>Chromadorea</taxon>
        <taxon>Rhabditida</taxon>
        <taxon>Tylenchina</taxon>
        <taxon>Panagrolaimomorpha</taxon>
        <taxon>Panagrolaimoidea</taxon>
        <taxon>Panagrolaimidae</taxon>
        <taxon>Panagrolaimus</taxon>
    </lineage>
</organism>
<dbReference type="Gene3D" id="2.20.25.240">
    <property type="match status" value="1"/>
</dbReference>
<keyword evidence="5" id="KW-1185">Reference proteome</keyword>
<dbReference type="GO" id="GO:0008270">
    <property type="term" value="F:zinc ion binding"/>
    <property type="evidence" value="ECO:0007669"/>
    <property type="project" value="UniProtKB-KW"/>
</dbReference>
<keyword evidence="1" id="KW-0479">Metal-binding</keyword>
<protein>
    <submittedName>
        <fullName evidence="6">FLYWCH-type domain-containing protein</fullName>
    </submittedName>
</protein>
<keyword evidence="3" id="KW-0862">Zinc</keyword>
<evidence type="ECO:0000259" key="4">
    <source>
        <dbReference type="Pfam" id="PF04500"/>
    </source>
</evidence>